<organism evidence="9 10">
    <name type="scientific">Thermosediminibacter oceani (strain ATCC BAA-1034 / DSM 16646 / JW/IW-1228P)</name>
    <dbReference type="NCBI Taxonomy" id="555079"/>
    <lineage>
        <taxon>Bacteria</taxon>
        <taxon>Bacillati</taxon>
        <taxon>Bacillota</taxon>
        <taxon>Clostridia</taxon>
        <taxon>Thermosediminibacterales</taxon>
        <taxon>Thermosediminibacteraceae</taxon>
        <taxon>Thermosediminibacter</taxon>
    </lineage>
</organism>
<dbReference type="GO" id="GO:0005886">
    <property type="term" value="C:plasma membrane"/>
    <property type="evidence" value="ECO:0007669"/>
    <property type="project" value="UniProtKB-SubCell"/>
</dbReference>
<dbReference type="PANTHER" id="PTHR43124:SF3">
    <property type="entry name" value="CHLORAMPHENICOL EFFLUX PUMP RV0191"/>
    <property type="match status" value="1"/>
</dbReference>
<feature type="domain" description="Major facilitator superfamily (MFS) profile" evidence="8">
    <location>
        <begin position="8"/>
        <end position="395"/>
    </location>
</feature>
<sequence>MKKSTGIQLALLCLVPFIMVLGNSMLIPVLPAIKEAVGINQFQVGLFITAFSIPAGLVIPFAGMLSDQIGRKKVMAPALIIYGIGGIVAGLSSILLKNPYWGILAGRIIQGVGAGGTYQLAMAIVGDTFSSEERSKALGLLEASNGLGKVVSPILGASIAMIIWYFPFFAYGILAIPVGIILYFFVKEKAEFKKQSLQNYISAVKAIFDKKAAGLFTSFFAGMTALFSLFGILSLYSDILEMNFDAVGFKKGLIIAGPVLVMASFSYALGILLEKRKNKGLKIFILAGLILIVSGHIQFSLVKEFWPLFFSVLILGAGVGLIMTPVNALVTGSCSVQRRGIITCIYGSLRFFGVAVGPPIYAFSERYGILPVVLAAGSLSLIALIIAMFLLVPEKILSDKENKKEG</sequence>
<evidence type="ECO:0000256" key="6">
    <source>
        <dbReference type="ARBA" id="ARBA00023136"/>
    </source>
</evidence>
<evidence type="ECO:0000256" key="7">
    <source>
        <dbReference type="SAM" id="Phobius"/>
    </source>
</evidence>
<feature type="transmembrane region" description="Helical" evidence="7">
    <location>
        <begin position="212"/>
        <end position="233"/>
    </location>
</feature>
<dbReference type="GO" id="GO:0022857">
    <property type="term" value="F:transmembrane transporter activity"/>
    <property type="evidence" value="ECO:0007669"/>
    <property type="project" value="InterPro"/>
</dbReference>
<evidence type="ECO:0000313" key="10">
    <source>
        <dbReference type="Proteomes" id="UP000000272"/>
    </source>
</evidence>
<dbReference type="KEGG" id="toc:Toce_0730"/>
<evidence type="ECO:0000313" key="9">
    <source>
        <dbReference type="EMBL" id="ADL07496.1"/>
    </source>
</evidence>
<dbReference type="PRINTS" id="PR01036">
    <property type="entry name" value="TCRTETB"/>
</dbReference>
<dbReference type="Pfam" id="PF07690">
    <property type="entry name" value="MFS_1"/>
    <property type="match status" value="1"/>
</dbReference>
<keyword evidence="4 7" id="KW-0812">Transmembrane</keyword>
<protein>
    <submittedName>
        <fullName evidence="9">Major facilitator superfamily MFS_1</fullName>
    </submittedName>
</protein>
<dbReference type="PROSITE" id="PS00216">
    <property type="entry name" value="SUGAR_TRANSPORT_1"/>
    <property type="match status" value="1"/>
</dbReference>
<dbReference type="Gene3D" id="1.20.1250.20">
    <property type="entry name" value="MFS general substrate transporter like domains"/>
    <property type="match status" value="1"/>
</dbReference>
<dbReference type="InterPro" id="IPR036259">
    <property type="entry name" value="MFS_trans_sf"/>
</dbReference>
<dbReference type="EMBL" id="CP002131">
    <property type="protein sequence ID" value="ADL07496.1"/>
    <property type="molecule type" value="Genomic_DNA"/>
</dbReference>
<evidence type="ECO:0000256" key="3">
    <source>
        <dbReference type="ARBA" id="ARBA00022475"/>
    </source>
</evidence>
<keyword evidence="6 7" id="KW-0472">Membrane</keyword>
<evidence type="ECO:0000256" key="4">
    <source>
        <dbReference type="ARBA" id="ARBA00022692"/>
    </source>
</evidence>
<dbReference type="CDD" id="cd17474">
    <property type="entry name" value="MFS_YfmO_like"/>
    <property type="match status" value="1"/>
</dbReference>
<feature type="transmembrane region" description="Helical" evidence="7">
    <location>
        <begin position="42"/>
        <end position="62"/>
    </location>
</feature>
<dbReference type="RefSeq" id="WP_013275542.1">
    <property type="nucleotide sequence ID" value="NC_014377.1"/>
</dbReference>
<dbReference type="Proteomes" id="UP000000272">
    <property type="component" value="Chromosome"/>
</dbReference>
<evidence type="ECO:0000256" key="2">
    <source>
        <dbReference type="ARBA" id="ARBA00022448"/>
    </source>
</evidence>
<comment type="subcellular location">
    <subcellularLocation>
        <location evidence="1">Cell membrane</location>
        <topology evidence="1">Multi-pass membrane protein</topology>
    </subcellularLocation>
</comment>
<feature type="transmembrane region" description="Helical" evidence="7">
    <location>
        <begin position="369"/>
        <end position="392"/>
    </location>
</feature>
<keyword evidence="5 7" id="KW-1133">Transmembrane helix</keyword>
<reference evidence="9 10" key="1">
    <citation type="journal article" date="2010" name="Stand. Genomic Sci.">
        <title>Complete genome sequence of Thermosediminibacter oceani type strain (JW/IW-1228P).</title>
        <authorList>
            <person name="Pitluck S."/>
            <person name="Yasawong M."/>
            <person name="Munk C."/>
            <person name="Nolan M."/>
            <person name="Lapidus A."/>
            <person name="Lucas S."/>
            <person name="Glavina Del Rio T."/>
            <person name="Tice H."/>
            <person name="Cheng J.F."/>
            <person name="Bruce D."/>
            <person name="Detter C."/>
            <person name="Tapia R."/>
            <person name="Han C."/>
            <person name="Goodwin L."/>
            <person name="Liolios K."/>
            <person name="Ivanova N."/>
            <person name="Mavromatis K."/>
            <person name="Mikhailova N."/>
            <person name="Pati A."/>
            <person name="Chen A."/>
            <person name="Palaniappan K."/>
            <person name="Land M."/>
            <person name="Hauser L."/>
            <person name="Chang Y.J."/>
            <person name="Jeffries C.D."/>
            <person name="Rohde M."/>
            <person name="Spring S."/>
            <person name="Sikorski J."/>
            <person name="Goker M."/>
            <person name="Woyke T."/>
            <person name="Bristow J."/>
            <person name="Eisen J.A."/>
            <person name="Markowitz V."/>
            <person name="Hugenholtz P."/>
            <person name="Kyrpides N.C."/>
            <person name="Klenk H.P."/>
        </authorList>
    </citation>
    <scope>NUCLEOTIDE SEQUENCE [LARGE SCALE GENOMIC DNA]</scope>
    <source>
        <strain evidence="10">ATCC BAA-1034 / DSM 16646 / JW/IW-1228P</strain>
    </source>
</reference>
<dbReference type="InterPro" id="IPR005829">
    <property type="entry name" value="Sugar_transporter_CS"/>
</dbReference>
<dbReference type="InterPro" id="IPR011701">
    <property type="entry name" value="MFS"/>
</dbReference>
<feature type="transmembrane region" description="Helical" evidence="7">
    <location>
        <begin position="341"/>
        <end position="363"/>
    </location>
</feature>
<feature type="transmembrane region" description="Helical" evidence="7">
    <location>
        <begin position="162"/>
        <end position="186"/>
    </location>
</feature>
<feature type="transmembrane region" description="Helical" evidence="7">
    <location>
        <begin position="74"/>
        <end position="96"/>
    </location>
</feature>
<evidence type="ECO:0000256" key="5">
    <source>
        <dbReference type="ARBA" id="ARBA00022989"/>
    </source>
</evidence>
<dbReference type="InterPro" id="IPR050189">
    <property type="entry name" value="MFS_Efflux_Transporters"/>
</dbReference>
<dbReference type="HOGENOM" id="CLU_001265_10_6_9"/>
<dbReference type="InterPro" id="IPR020846">
    <property type="entry name" value="MFS_dom"/>
</dbReference>
<keyword evidence="10" id="KW-1185">Reference proteome</keyword>
<evidence type="ECO:0000259" key="8">
    <source>
        <dbReference type="PROSITE" id="PS50850"/>
    </source>
</evidence>
<name>D9S269_THEOJ</name>
<dbReference type="STRING" id="555079.Toce_0730"/>
<feature type="transmembrane region" description="Helical" evidence="7">
    <location>
        <begin position="253"/>
        <end position="273"/>
    </location>
</feature>
<gene>
    <name evidence="9" type="ordered locus">Toce_0730</name>
</gene>
<dbReference type="PROSITE" id="PS50850">
    <property type="entry name" value="MFS"/>
    <property type="match status" value="1"/>
</dbReference>
<proteinExistence type="predicted"/>
<accession>D9S269</accession>
<keyword evidence="3" id="KW-1003">Cell membrane</keyword>
<keyword evidence="2" id="KW-0813">Transport</keyword>
<feature type="transmembrane region" description="Helical" evidence="7">
    <location>
        <begin position="280"/>
        <end position="299"/>
    </location>
</feature>
<dbReference type="AlphaFoldDB" id="D9S269"/>
<dbReference type="eggNOG" id="COG2814">
    <property type="taxonomic scope" value="Bacteria"/>
</dbReference>
<dbReference type="SUPFAM" id="SSF103473">
    <property type="entry name" value="MFS general substrate transporter"/>
    <property type="match status" value="1"/>
</dbReference>
<evidence type="ECO:0000256" key="1">
    <source>
        <dbReference type="ARBA" id="ARBA00004651"/>
    </source>
</evidence>
<feature type="transmembrane region" description="Helical" evidence="7">
    <location>
        <begin position="305"/>
        <end position="329"/>
    </location>
</feature>
<feature type="transmembrane region" description="Helical" evidence="7">
    <location>
        <begin position="9"/>
        <end position="30"/>
    </location>
</feature>
<dbReference type="PANTHER" id="PTHR43124">
    <property type="entry name" value="PURINE EFFLUX PUMP PBUE"/>
    <property type="match status" value="1"/>
</dbReference>